<evidence type="ECO:0000313" key="4">
    <source>
        <dbReference type="EMBL" id="KOO69775.1"/>
    </source>
</evidence>
<proteinExistence type="predicted"/>
<comment type="caution">
    <text evidence="4">The sequence shown here is derived from an EMBL/GenBank/DDBJ whole genome shotgun (WGS) entry which is preliminary data.</text>
</comment>
<feature type="chain" id="PRO_5034631714" description="DUF1593 domain-containing protein" evidence="1">
    <location>
        <begin position="23"/>
        <end position="430"/>
    </location>
</feature>
<evidence type="ECO:0008006" key="6">
    <source>
        <dbReference type="Google" id="ProtNLM"/>
    </source>
</evidence>
<dbReference type="InterPro" id="IPR011483">
    <property type="entry name" value="Sde182_NH-like"/>
</dbReference>
<dbReference type="InterPro" id="IPR036452">
    <property type="entry name" value="Ribo_hydro-like"/>
</dbReference>
<evidence type="ECO:0000313" key="5">
    <source>
        <dbReference type="Proteomes" id="UP000036951"/>
    </source>
</evidence>
<dbReference type="Gene3D" id="3.90.245.10">
    <property type="entry name" value="Ribonucleoside hydrolase-like"/>
    <property type="match status" value="1"/>
</dbReference>
<feature type="signal peptide" evidence="1">
    <location>
        <begin position="1"/>
        <end position="22"/>
    </location>
</feature>
<dbReference type="EMBL" id="LFQU01000001">
    <property type="protein sequence ID" value="KOO69775.1"/>
    <property type="molecule type" value="Genomic_DNA"/>
</dbReference>
<evidence type="ECO:0000256" key="1">
    <source>
        <dbReference type="SAM" id="SignalP"/>
    </source>
</evidence>
<sequence>MKKHNITVLLLLLSMFSLFAHAQKPRPERPRIIVSSDIGGTDPDDNQSMIHLLMYNDMFDIEGLVSSPSFGSGSADEIRRMIGIYEKDYDRLKKHAAGLMPPDSLRRICKQGRRGLAPFKGYDEPTEGSEWIVRQARRQSDRPLWILVWGTLEDVAQALHDAPDIKDKIRIYYIGGPNKKWGVNSYAYIAENFPDVWMIENNATYRGLIADGKRDGEADSRYYERVMSGAGHMGADFINYYKGRVKMGDTPSLLYMMDGNPDDPEKESCWGGSFRRTAYTSRRVFERATTLNDTVPVYSVIELRMKGPELDIDQDSVCFTATIDRQAWPGYYLGNGLYAVRYSPKAPAVLSYTVSSGIKELDGQHGTFVVDRMWPGKRCKDDYTVGGNWFTDRGDKEYFEGPWQGAGLIRLLRHEILEDWTERWNWLKDR</sequence>
<dbReference type="InterPro" id="IPR032260">
    <property type="entry name" value="DUF5060"/>
</dbReference>
<dbReference type="Pfam" id="PF16586">
    <property type="entry name" value="DUF5060"/>
    <property type="match status" value="1"/>
</dbReference>
<organism evidence="4 5">
    <name type="scientific">Xylanibacter rarus</name>
    <dbReference type="NCBI Taxonomy" id="1676614"/>
    <lineage>
        <taxon>Bacteria</taxon>
        <taxon>Pseudomonadati</taxon>
        <taxon>Bacteroidota</taxon>
        <taxon>Bacteroidia</taxon>
        <taxon>Bacteroidales</taxon>
        <taxon>Prevotellaceae</taxon>
        <taxon>Xylanibacter</taxon>
    </lineage>
</organism>
<feature type="domain" description="DUF5060" evidence="3">
    <location>
        <begin position="294"/>
        <end position="356"/>
    </location>
</feature>
<evidence type="ECO:0000259" key="2">
    <source>
        <dbReference type="Pfam" id="PF07632"/>
    </source>
</evidence>
<dbReference type="SUPFAM" id="SSF53590">
    <property type="entry name" value="Nucleoside hydrolase"/>
    <property type="match status" value="1"/>
</dbReference>
<feature type="domain" description="Cellulose-binding Sde182 nucleoside hydrolase-like" evidence="2">
    <location>
        <begin position="31"/>
        <end position="274"/>
    </location>
</feature>
<reference evidence="4 5" key="1">
    <citation type="submission" date="2015-06" db="EMBL/GenBank/DDBJ databases">
        <title>Prevotella sp. 109, sp. nov., a novel member of the family Prevotellaceae isolated from human faeces.</title>
        <authorList>
            <person name="Shkoporov A.N."/>
            <person name="Chaplin A.V."/>
            <person name="Kafarskaia L.I."/>
            <person name="Efimov B.A."/>
        </authorList>
    </citation>
    <scope>NUCLEOTIDE SEQUENCE [LARGE SCALE GENOMIC DNA]</scope>
    <source>
        <strain evidence="4 5">109</strain>
    </source>
</reference>
<keyword evidence="1" id="KW-0732">Signal</keyword>
<accession>A0A8E1QZP3</accession>
<keyword evidence="5" id="KW-1185">Reference proteome</keyword>
<name>A0A8E1QZP3_9BACT</name>
<dbReference type="GO" id="GO:0016799">
    <property type="term" value="F:hydrolase activity, hydrolyzing N-glycosyl compounds"/>
    <property type="evidence" value="ECO:0007669"/>
    <property type="project" value="InterPro"/>
</dbReference>
<dbReference type="AlphaFoldDB" id="A0A8E1QZP3"/>
<dbReference type="Proteomes" id="UP000036951">
    <property type="component" value="Unassembled WGS sequence"/>
</dbReference>
<gene>
    <name evidence="4" type="ORF">ACU52_01105</name>
</gene>
<dbReference type="OrthoDB" id="253051at2"/>
<protein>
    <recommendedName>
        <fullName evidence="6">DUF1593 domain-containing protein</fullName>
    </recommendedName>
</protein>
<dbReference type="Pfam" id="PF07632">
    <property type="entry name" value="Sde182_NH-like"/>
    <property type="match status" value="1"/>
</dbReference>
<evidence type="ECO:0000259" key="3">
    <source>
        <dbReference type="Pfam" id="PF16586"/>
    </source>
</evidence>